<accession>A0A7Y9ZBB9</accession>
<comment type="caution">
    <text evidence="2">The sequence shown here is derived from an EMBL/GenBank/DDBJ whole genome shotgun (WGS) entry which is preliminary data.</text>
</comment>
<proteinExistence type="predicted"/>
<dbReference type="EMBL" id="JACBZO010000001">
    <property type="protein sequence ID" value="NYI41448.1"/>
    <property type="molecule type" value="Genomic_DNA"/>
</dbReference>
<feature type="signal peptide" evidence="1">
    <location>
        <begin position="1"/>
        <end position="19"/>
    </location>
</feature>
<dbReference type="RefSeq" id="WP_179397841.1">
    <property type="nucleotide sequence ID" value="NZ_JACBZO010000001.1"/>
</dbReference>
<evidence type="ECO:0000313" key="2">
    <source>
        <dbReference type="EMBL" id="NYI41448.1"/>
    </source>
</evidence>
<name>A0A7Y9ZBB9_9MICO</name>
<feature type="chain" id="PRO_5031141753" description="Lipoprotein" evidence="1">
    <location>
        <begin position="20"/>
        <end position="184"/>
    </location>
</feature>
<reference evidence="2 3" key="1">
    <citation type="submission" date="2020-07" db="EMBL/GenBank/DDBJ databases">
        <title>Sequencing the genomes of 1000 actinobacteria strains.</title>
        <authorList>
            <person name="Klenk H.-P."/>
        </authorList>
    </citation>
    <scope>NUCLEOTIDE SEQUENCE [LARGE SCALE GENOMIC DNA]</scope>
    <source>
        <strain evidence="2 3">DSM 19970</strain>
    </source>
</reference>
<keyword evidence="1" id="KW-0732">Signal</keyword>
<evidence type="ECO:0000256" key="1">
    <source>
        <dbReference type="SAM" id="SignalP"/>
    </source>
</evidence>
<dbReference type="AlphaFoldDB" id="A0A7Y9ZBB9"/>
<evidence type="ECO:0000313" key="3">
    <source>
        <dbReference type="Proteomes" id="UP000547973"/>
    </source>
</evidence>
<keyword evidence="3" id="KW-1185">Reference proteome</keyword>
<evidence type="ECO:0008006" key="4">
    <source>
        <dbReference type="Google" id="ProtNLM"/>
    </source>
</evidence>
<sequence>MLRRGLALLPVSAPRAAIAALCVILAVAGCDGPPPGAKETVQRLAALDIVTSPPPQGVRVAYAEDLGSDSSITARDPSITVVYATTASIDDVRNFYLSAFPEYAIGEGCCAPRGEAFLSSVTTGDAYVDITISPGAPHYKGYSTPSPSPAPEGANLYVAVDVSPRVARDWQTDPRKPTTSQSAP</sequence>
<protein>
    <recommendedName>
        <fullName evidence="4">Lipoprotein</fullName>
    </recommendedName>
</protein>
<organism evidence="2 3">
    <name type="scientific">Demequina lutea</name>
    <dbReference type="NCBI Taxonomy" id="431489"/>
    <lineage>
        <taxon>Bacteria</taxon>
        <taxon>Bacillati</taxon>
        <taxon>Actinomycetota</taxon>
        <taxon>Actinomycetes</taxon>
        <taxon>Micrococcales</taxon>
        <taxon>Demequinaceae</taxon>
        <taxon>Demequina</taxon>
    </lineage>
</organism>
<dbReference type="Proteomes" id="UP000547973">
    <property type="component" value="Unassembled WGS sequence"/>
</dbReference>
<gene>
    <name evidence="2" type="ORF">BKA03_001567</name>
</gene>
<dbReference type="PROSITE" id="PS51257">
    <property type="entry name" value="PROKAR_LIPOPROTEIN"/>
    <property type="match status" value="1"/>
</dbReference>